<evidence type="ECO:0000313" key="3">
    <source>
        <dbReference type="Proteomes" id="UP000661607"/>
    </source>
</evidence>
<feature type="signal peptide" evidence="1">
    <location>
        <begin position="1"/>
        <end position="24"/>
    </location>
</feature>
<dbReference type="InterPro" id="IPR024079">
    <property type="entry name" value="MetalloPept_cat_dom_sf"/>
</dbReference>
<dbReference type="Proteomes" id="UP000661607">
    <property type="component" value="Unassembled WGS sequence"/>
</dbReference>
<sequence>MRPFPPAAAIAAALLLFTPLPAQADPVTRKVEIFDERGPAGHAEVVDSPNLRARVAAAAATVTPVEINGPSSNRIDLVYLGDGYTSGELGAYADQVASSWAKLTSYEPFTSRRKMFNVWRVDITSPVSGVSGDPTSDVVKDTPLGTYFWCGDIERLLCLDVDAAKGYAALAPEADQIAVVANTTKYGGAGYTDDELVTFSGGNQLGTEILPHELGHSIGDLADEYGGDPTGYTGTEPAAVNVSVKTAVQMQAQQKKWYRWLGAATPDGGVIDTYEGAHYHDYGIYRPSQDSMMRSLKRPFNAVSREKMIQSFYATARPLDSYTSNASRVSRGSTLTITTLPISPLSITWYVNGTQNTAWNGLTSVTVPTNLPAAARISVTVSDPTADVRDPDYQSAYLSQTITWRVR</sequence>
<protein>
    <recommendedName>
        <fullName evidence="4">Peptidase M64</fullName>
    </recommendedName>
</protein>
<feature type="chain" id="PRO_5047406448" description="Peptidase M64" evidence="1">
    <location>
        <begin position="25"/>
        <end position="407"/>
    </location>
</feature>
<dbReference type="InterPro" id="IPR019026">
    <property type="entry name" value="Peptidase_M64_IgA"/>
</dbReference>
<evidence type="ECO:0008006" key="4">
    <source>
        <dbReference type="Google" id="ProtNLM"/>
    </source>
</evidence>
<gene>
    <name evidence="2" type="ORF">H4W81_004782</name>
</gene>
<evidence type="ECO:0000313" key="2">
    <source>
        <dbReference type="EMBL" id="MBE1562003.1"/>
    </source>
</evidence>
<dbReference type="RefSeq" id="WP_192776828.1">
    <property type="nucleotide sequence ID" value="NZ_BAAASY010000030.1"/>
</dbReference>
<keyword evidence="3" id="KW-1185">Reference proteome</keyword>
<dbReference type="Pfam" id="PF09471">
    <property type="entry name" value="Peptidase_M64"/>
    <property type="match status" value="2"/>
</dbReference>
<comment type="caution">
    <text evidence="2">The sequence shown here is derived from an EMBL/GenBank/DDBJ whole genome shotgun (WGS) entry which is preliminary data.</text>
</comment>
<keyword evidence="1" id="KW-0732">Signal</keyword>
<dbReference type="EMBL" id="JADBEF010000001">
    <property type="protein sequence ID" value="MBE1562003.1"/>
    <property type="molecule type" value="Genomic_DNA"/>
</dbReference>
<name>A0ABR9KK42_9ACTN</name>
<accession>A0ABR9KK42</accession>
<dbReference type="Gene3D" id="3.40.390.10">
    <property type="entry name" value="Collagenase (Catalytic Domain)"/>
    <property type="match status" value="1"/>
</dbReference>
<proteinExistence type="predicted"/>
<evidence type="ECO:0000256" key="1">
    <source>
        <dbReference type="SAM" id="SignalP"/>
    </source>
</evidence>
<organism evidence="2 3">
    <name type="scientific">Nonomuraea africana</name>
    <dbReference type="NCBI Taxonomy" id="46171"/>
    <lineage>
        <taxon>Bacteria</taxon>
        <taxon>Bacillati</taxon>
        <taxon>Actinomycetota</taxon>
        <taxon>Actinomycetes</taxon>
        <taxon>Streptosporangiales</taxon>
        <taxon>Streptosporangiaceae</taxon>
        <taxon>Nonomuraea</taxon>
    </lineage>
</organism>
<reference evidence="2 3" key="1">
    <citation type="submission" date="2020-10" db="EMBL/GenBank/DDBJ databases">
        <title>Sequencing the genomes of 1000 actinobacteria strains.</title>
        <authorList>
            <person name="Klenk H.-P."/>
        </authorList>
    </citation>
    <scope>NUCLEOTIDE SEQUENCE [LARGE SCALE GENOMIC DNA]</scope>
    <source>
        <strain evidence="2 3">DSM 43748</strain>
    </source>
</reference>